<dbReference type="Proteomes" id="UP000668068">
    <property type="component" value="Unassembled WGS sequence"/>
</dbReference>
<gene>
    <name evidence="1" type="ORF">JJB47_00460</name>
</gene>
<organism evidence="1 2">
    <name type="scientific">Clostridium perfringens</name>
    <dbReference type="NCBI Taxonomy" id="1502"/>
    <lineage>
        <taxon>Bacteria</taxon>
        <taxon>Bacillati</taxon>
        <taxon>Bacillota</taxon>
        <taxon>Clostridia</taxon>
        <taxon>Eubacteriales</taxon>
        <taxon>Clostridiaceae</taxon>
        <taxon>Clostridium</taxon>
    </lineage>
</organism>
<comment type="caution">
    <text evidence="1">The sequence shown here is derived from an EMBL/GenBank/DDBJ whole genome shotgun (WGS) entry which is preliminary data.</text>
</comment>
<reference evidence="1" key="1">
    <citation type="submission" date="2020-12" db="EMBL/GenBank/DDBJ databases">
        <title>Comparative genomics of Clostridium perfringens reveals patterns of host-associated phylogenetic clades and virulence factors.</title>
        <authorList>
            <person name="Smith A.H."/>
            <person name="Geier R."/>
        </authorList>
    </citation>
    <scope>NUCLEOTIDE SEQUENCE</scope>
    <source>
        <strain evidence="1">CHD30677R</strain>
    </source>
</reference>
<dbReference type="EMBL" id="JAENQP010000001">
    <property type="protein sequence ID" value="MBO3357248.1"/>
    <property type="molecule type" value="Genomic_DNA"/>
</dbReference>
<evidence type="ECO:0000313" key="2">
    <source>
        <dbReference type="Proteomes" id="UP000668068"/>
    </source>
</evidence>
<accession>A0AAW4IRW0</accession>
<dbReference type="RefSeq" id="WP_003477788.1">
    <property type="nucleotide sequence ID" value="NZ_CABHJA010000001.1"/>
</dbReference>
<protein>
    <submittedName>
        <fullName evidence="1">Uncharacterized protein</fullName>
    </submittedName>
</protein>
<sequence length="107" mass="12905">MSHINKNSEDYYFESYPGMLLDEDVLQDFLQVREHEEFKKVITILIKRSFEDKKRIYKLLDIVNEQSKRLEKLENLKNDKIIKKSNGIEDLSVEDLDDLFDIEAFRF</sequence>
<evidence type="ECO:0000313" key="1">
    <source>
        <dbReference type="EMBL" id="MBO3357248.1"/>
    </source>
</evidence>
<name>A0AAW4IRW0_CLOPF</name>
<dbReference type="AlphaFoldDB" id="A0AAW4IRW0"/>
<proteinExistence type="predicted"/>